<dbReference type="FunFam" id="1.10.3730.20:FF:000001">
    <property type="entry name" value="Quaternary ammonium compound resistance transporter SugE"/>
    <property type="match status" value="1"/>
</dbReference>
<dbReference type="GO" id="GO:0005886">
    <property type="term" value="C:plasma membrane"/>
    <property type="evidence" value="ECO:0007669"/>
    <property type="project" value="UniProtKB-SubCell"/>
</dbReference>
<keyword evidence="3" id="KW-1003">Cell membrane</keyword>
<protein>
    <submittedName>
        <fullName evidence="10">QacE family quaternary ammonium compound efflux SMR transporter</fullName>
    </submittedName>
</protein>
<dbReference type="InterPro" id="IPR045324">
    <property type="entry name" value="Small_multidrug_res"/>
</dbReference>
<dbReference type="Gene3D" id="1.10.3730.20">
    <property type="match status" value="1"/>
</dbReference>
<accession>A0A317E857</accession>
<feature type="transmembrane region" description="Helical" evidence="9">
    <location>
        <begin position="59"/>
        <end position="80"/>
    </location>
</feature>
<feature type="transmembrane region" description="Helical" evidence="9">
    <location>
        <begin position="32"/>
        <end position="52"/>
    </location>
</feature>
<sequence>MIQAYLPLVVAILLELAGTSFLQASQQFTRPLQTGLMVAAYIGSFYCLSLALRVLPVSIAYATWSGLGIVLIAVIGYVVFRQSLDWPAIAGIALIVIGVVIVNGFSKTVGH</sequence>
<evidence type="ECO:0000256" key="1">
    <source>
        <dbReference type="ARBA" id="ARBA00004651"/>
    </source>
</evidence>
<reference evidence="11" key="1">
    <citation type="submission" date="2018-05" db="EMBL/GenBank/DDBJ databases">
        <title>Zavarzinia sp. HR-AS.</title>
        <authorList>
            <person name="Lee Y."/>
            <person name="Jeon C.O."/>
        </authorList>
    </citation>
    <scope>NUCLEOTIDE SEQUENCE [LARGE SCALE GENOMIC DNA]</scope>
    <source>
        <strain evidence="11">DSM 1231</strain>
    </source>
</reference>
<dbReference type="PANTHER" id="PTHR30561">
    <property type="entry name" value="SMR FAMILY PROTON-DEPENDENT DRUG EFFLUX TRANSPORTER SUGE"/>
    <property type="match status" value="1"/>
</dbReference>
<keyword evidence="11" id="KW-1185">Reference proteome</keyword>
<gene>
    <name evidence="10" type="ORF">DKG75_10515</name>
</gene>
<evidence type="ECO:0000256" key="6">
    <source>
        <dbReference type="ARBA" id="ARBA00023136"/>
    </source>
</evidence>
<dbReference type="GO" id="GO:0015220">
    <property type="term" value="F:choline transmembrane transporter activity"/>
    <property type="evidence" value="ECO:0007669"/>
    <property type="project" value="TreeGrafter"/>
</dbReference>
<evidence type="ECO:0000256" key="4">
    <source>
        <dbReference type="ARBA" id="ARBA00022692"/>
    </source>
</evidence>
<dbReference type="Pfam" id="PF00893">
    <property type="entry name" value="Multi_Drug_Res"/>
    <property type="match status" value="1"/>
</dbReference>
<dbReference type="GO" id="GO:0015297">
    <property type="term" value="F:antiporter activity"/>
    <property type="evidence" value="ECO:0007669"/>
    <property type="project" value="TreeGrafter"/>
</dbReference>
<evidence type="ECO:0000256" key="5">
    <source>
        <dbReference type="ARBA" id="ARBA00022989"/>
    </source>
</evidence>
<dbReference type="OrthoDB" id="9808638at2"/>
<comment type="similarity">
    <text evidence="7 8">Belongs to the drug/metabolite transporter (DMT) superfamily. Small multidrug resistance (SMR) (TC 2.A.7.1) family.</text>
</comment>
<dbReference type="AlphaFoldDB" id="A0A317E857"/>
<evidence type="ECO:0000313" key="10">
    <source>
        <dbReference type="EMBL" id="PWR22454.1"/>
    </source>
</evidence>
<comment type="subcellular location">
    <subcellularLocation>
        <location evidence="1 8">Cell membrane</location>
        <topology evidence="1 8">Multi-pass membrane protein</topology>
    </subcellularLocation>
</comment>
<keyword evidence="5 9" id="KW-1133">Transmembrane helix</keyword>
<dbReference type="GO" id="GO:1990961">
    <property type="term" value="P:xenobiotic detoxification by transmembrane export across the plasma membrane"/>
    <property type="evidence" value="ECO:0007669"/>
    <property type="project" value="UniProtKB-ARBA"/>
</dbReference>
<name>A0A317E857_9PROT</name>
<keyword evidence="2" id="KW-0813">Transport</keyword>
<dbReference type="EMBL" id="QGLF01000002">
    <property type="protein sequence ID" value="PWR22454.1"/>
    <property type="molecule type" value="Genomic_DNA"/>
</dbReference>
<evidence type="ECO:0000256" key="7">
    <source>
        <dbReference type="ARBA" id="ARBA00038032"/>
    </source>
</evidence>
<dbReference type="InterPro" id="IPR037185">
    <property type="entry name" value="EmrE-like"/>
</dbReference>
<dbReference type="InterPro" id="IPR000390">
    <property type="entry name" value="Small_drug/metabolite_transptr"/>
</dbReference>
<evidence type="ECO:0000256" key="8">
    <source>
        <dbReference type="RuleBase" id="RU003942"/>
    </source>
</evidence>
<dbReference type="Proteomes" id="UP000246077">
    <property type="component" value="Unassembled WGS sequence"/>
</dbReference>
<keyword evidence="6 9" id="KW-0472">Membrane</keyword>
<dbReference type="SUPFAM" id="SSF103481">
    <property type="entry name" value="Multidrug resistance efflux transporter EmrE"/>
    <property type="match status" value="1"/>
</dbReference>
<dbReference type="PANTHER" id="PTHR30561:SF1">
    <property type="entry name" value="MULTIDRUG TRANSPORTER EMRE"/>
    <property type="match status" value="1"/>
</dbReference>
<dbReference type="GO" id="GO:0015199">
    <property type="term" value="F:amino-acid betaine transmembrane transporter activity"/>
    <property type="evidence" value="ECO:0007669"/>
    <property type="project" value="TreeGrafter"/>
</dbReference>
<keyword evidence="4 8" id="KW-0812">Transmembrane</keyword>
<evidence type="ECO:0000256" key="3">
    <source>
        <dbReference type="ARBA" id="ARBA00022475"/>
    </source>
</evidence>
<organism evidence="10 11">
    <name type="scientific">Zavarzinia compransoris</name>
    <dbReference type="NCBI Taxonomy" id="1264899"/>
    <lineage>
        <taxon>Bacteria</taxon>
        <taxon>Pseudomonadati</taxon>
        <taxon>Pseudomonadota</taxon>
        <taxon>Alphaproteobacteria</taxon>
        <taxon>Rhodospirillales</taxon>
        <taxon>Zavarziniaceae</taxon>
        <taxon>Zavarzinia</taxon>
    </lineage>
</organism>
<dbReference type="GO" id="GO:0031460">
    <property type="term" value="P:glycine betaine transport"/>
    <property type="evidence" value="ECO:0007669"/>
    <property type="project" value="TreeGrafter"/>
</dbReference>
<evidence type="ECO:0000256" key="2">
    <source>
        <dbReference type="ARBA" id="ARBA00022448"/>
    </source>
</evidence>
<comment type="caution">
    <text evidence="10">The sequence shown here is derived from an EMBL/GenBank/DDBJ whole genome shotgun (WGS) entry which is preliminary data.</text>
</comment>
<evidence type="ECO:0000313" key="11">
    <source>
        <dbReference type="Proteomes" id="UP000246077"/>
    </source>
</evidence>
<evidence type="ECO:0000256" key="9">
    <source>
        <dbReference type="SAM" id="Phobius"/>
    </source>
</evidence>
<proteinExistence type="inferred from homology"/>
<feature type="transmembrane region" description="Helical" evidence="9">
    <location>
        <begin position="86"/>
        <end position="105"/>
    </location>
</feature>